<protein>
    <submittedName>
        <fullName evidence="2">Type II secretory pathway predicted ATPase ExeA</fullName>
    </submittedName>
</protein>
<dbReference type="Pfam" id="PF05621">
    <property type="entry name" value="TniB"/>
    <property type="match status" value="1"/>
</dbReference>
<dbReference type="AlphaFoldDB" id="A0A7W6BUN2"/>
<organism evidence="2 3">
    <name type="scientific">Aureimonas phyllosphaerae</name>
    <dbReference type="NCBI Taxonomy" id="1166078"/>
    <lineage>
        <taxon>Bacteria</taxon>
        <taxon>Pseudomonadati</taxon>
        <taxon>Pseudomonadota</taxon>
        <taxon>Alphaproteobacteria</taxon>
        <taxon>Hyphomicrobiales</taxon>
        <taxon>Aurantimonadaceae</taxon>
        <taxon>Aureimonas</taxon>
    </lineage>
</organism>
<dbReference type="InterPro" id="IPR003593">
    <property type="entry name" value="AAA+_ATPase"/>
</dbReference>
<comment type="caution">
    <text evidence="2">The sequence shown here is derived from an EMBL/GenBank/DDBJ whole genome shotgun (WGS) entry which is preliminary data.</text>
</comment>
<keyword evidence="3" id="KW-1185">Reference proteome</keyword>
<dbReference type="OrthoDB" id="7349128at2"/>
<dbReference type="InterPro" id="IPR027417">
    <property type="entry name" value="P-loop_NTPase"/>
</dbReference>
<dbReference type="SMART" id="SM00382">
    <property type="entry name" value="AAA"/>
    <property type="match status" value="1"/>
</dbReference>
<dbReference type="RefSeq" id="WP_090965321.1">
    <property type="nucleotide sequence ID" value="NZ_FOOA01000017.1"/>
</dbReference>
<dbReference type="EMBL" id="JACIDO010000007">
    <property type="protein sequence ID" value="MBB3937237.1"/>
    <property type="molecule type" value="Genomic_DNA"/>
</dbReference>
<sequence length="320" mass="35454">MTEADMVAFRRMVEGMNLTVTERRLALFRPIVIETPAVANVGRRLMALYRHTLNDKRMHEMRLAQGIPSILPECSILTITGASHCGKSTAVKAFAYHTLPASDVEKGSLPMIVVSLTEEATIRDLWCDILRAFGDPEPSGPKQRLQNRAIRLAAEHGTHIVAIDETQHLSKRLDQGTLHNALKRIVQRSQFAIVLIGEKHHIRSALADIQVGNRAQPKIVFDRFDGDREEEREQFMGFLANLDDAMVRAGVFDAYSRLAEGIFLDTILLHTKGYVGVASKIIEMAIEHYSRDDDACLTLAAFTKAAIARADNVNASGSVG</sequence>
<dbReference type="Gene3D" id="3.40.50.300">
    <property type="entry name" value="P-loop containing nucleotide triphosphate hydrolases"/>
    <property type="match status" value="1"/>
</dbReference>
<dbReference type="InterPro" id="IPR008868">
    <property type="entry name" value="TniB"/>
</dbReference>
<reference evidence="2 3" key="1">
    <citation type="submission" date="2020-08" db="EMBL/GenBank/DDBJ databases">
        <title>Genomic Encyclopedia of Type Strains, Phase IV (KMG-IV): sequencing the most valuable type-strain genomes for metagenomic binning, comparative biology and taxonomic classification.</title>
        <authorList>
            <person name="Goeker M."/>
        </authorList>
    </citation>
    <scope>NUCLEOTIDE SEQUENCE [LARGE SCALE GENOMIC DNA]</scope>
    <source>
        <strain evidence="2 3">DSM 25024</strain>
    </source>
</reference>
<evidence type="ECO:0000259" key="1">
    <source>
        <dbReference type="SMART" id="SM00382"/>
    </source>
</evidence>
<evidence type="ECO:0000313" key="2">
    <source>
        <dbReference type="EMBL" id="MBB3937237.1"/>
    </source>
</evidence>
<proteinExistence type="predicted"/>
<accession>A0A7W6BUN2</accession>
<feature type="domain" description="AAA+ ATPase" evidence="1">
    <location>
        <begin position="73"/>
        <end position="225"/>
    </location>
</feature>
<name>A0A7W6BUN2_9HYPH</name>
<gene>
    <name evidence="2" type="ORF">GGR05_003402</name>
</gene>
<dbReference type="SUPFAM" id="SSF52540">
    <property type="entry name" value="P-loop containing nucleoside triphosphate hydrolases"/>
    <property type="match status" value="1"/>
</dbReference>
<evidence type="ECO:0000313" key="3">
    <source>
        <dbReference type="Proteomes" id="UP000531216"/>
    </source>
</evidence>
<dbReference type="Proteomes" id="UP000531216">
    <property type="component" value="Unassembled WGS sequence"/>
</dbReference>